<dbReference type="CDD" id="cd07095">
    <property type="entry name" value="ALDH_SGSD_AstD"/>
    <property type="match status" value="1"/>
</dbReference>
<dbReference type="InterPro" id="IPR017649">
    <property type="entry name" value="SuccinylGlu_semiald_DH_AstD"/>
</dbReference>
<feature type="domain" description="Aldehyde dehydrogenase" evidence="7">
    <location>
        <begin position="9"/>
        <end position="455"/>
    </location>
</feature>
<dbReference type="PROSITE" id="PS00070">
    <property type="entry name" value="ALDEHYDE_DEHYDR_CYS"/>
    <property type="match status" value="1"/>
</dbReference>
<sequence length="487" mass="52620">MTDYINGQWQKGAGSEFQSTNPSTNEIVWSGCNSSEPQIDQAVHAARIAGSGWMMTPLEQRIAIVRAFGKRLEEHAETIAETIARETGKPLWEARTEAAAMKGKIEISIKAYNERTGITENSLAGAKTFIRHKPHGVVAVFGPYNFPGHLPNGHIVPALLAGNTVVFKPSELTPAIGELVVKLWEQAGLPKGVINLIQGERETGVYLANHPNLDGLFFTGSSRTGKLIHQQFGGHPAKILALEMGGNNPLIVCEVADMVAAVHDTIHSAFITTGQRCTCARRLFVPAGEWGDEFIQKLTRTTASLKAGDWNSDPQPFMGAVISEATAEAIVQAQQHLESLGGKVLLESRKLQPGTGLISPGIIDVTTVPALPDEEYFGPLLQVIRYQYLKDAIKKANNTQYGLSAGLFSDRREDYELFFNHIRAGIVNWNRPITGAAGTAPFGGVGDSGNHRPSAYFAADYCAYPVASVEADALIMPEKLAPGLTLE</sequence>
<dbReference type="GO" id="GO:0043824">
    <property type="term" value="F:succinylglutamate-semialdehyde dehydrogenase activity"/>
    <property type="evidence" value="ECO:0007669"/>
    <property type="project" value="UniProtKB-EC"/>
</dbReference>
<evidence type="ECO:0000256" key="1">
    <source>
        <dbReference type="ARBA" id="ARBA00022503"/>
    </source>
</evidence>
<comment type="catalytic activity">
    <reaction evidence="4">
        <text>N-succinyl-L-glutamate 5-semialdehyde + NAD(+) + H2O = N-succinyl-L-glutamate + NADH + 2 H(+)</text>
        <dbReference type="Rhea" id="RHEA:10812"/>
        <dbReference type="ChEBI" id="CHEBI:15377"/>
        <dbReference type="ChEBI" id="CHEBI:15378"/>
        <dbReference type="ChEBI" id="CHEBI:57540"/>
        <dbReference type="ChEBI" id="CHEBI:57945"/>
        <dbReference type="ChEBI" id="CHEBI:58520"/>
        <dbReference type="ChEBI" id="CHEBI:58763"/>
        <dbReference type="EC" id="1.2.1.71"/>
    </reaction>
</comment>
<protein>
    <recommendedName>
        <fullName evidence="4">N-succinylglutamate 5-semialdehyde dehydrogenase</fullName>
        <ecNumber evidence="4">1.2.1.71</ecNumber>
    </recommendedName>
    <alternativeName>
        <fullName evidence="4">Succinylglutamic semialdehyde dehydrogenase</fullName>
        <shortName evidence="4">SGSD</shortName>
    </alternativeName>
</protein>
<dbReference type="InterPro" id="IPR016162">
    <property type="entry name" value="Ald_DH_N"/>
</dbReference>
<evidence type="ECO:0000259" key="7">
    <source>
        <dbReference type="Pfam" id="PF00171"/>
    </source>
</evidence>
<evidence type="ECO:0000256" key="6">
    <source>
        <dbReference type="SAM" id="MobiDB-lite"/>
    </source>
</evidence>
<keyword evidence="3 4" id="KW-0520">NAD</keyword>
<keyword evidence="1 4" id="KW-0056">Arginine metabolism</keyword>
<dbReference type="InterPro" id="IPR016160">
    <property type="entry name" value="Ald_DH_CS_CYS"/>
</dbReference>
<feature type="active site" evidence="4">
    <location>
        <position position="277"/>
    </location>
</feature>
<dbReference type="Pfam" id="PF00171">
    <property type="entry name" value="Aldedh"/>
    <property type="match status" value="1"/>
</dbReference>
<comment type="pathway">
    <text evidence="4">Amino-acid degradation; L-arginine degradation via AST pathway; L-glutamate and succinate from L-arginine: step 4/5.</text>
</comment>
<evidence type="ECO:0000256" key="3">
    <source>
        <dbReference type="ARBA" id="ARBA00023027"/>
    </source>
</evidence>
<comment type="similarity">
    <text evidence="4">Belongs to the aldehyde dehydrogenase family. AstD subfamily.</text>
</comment>
<dbReference type="HAMAP" id="MF_01174">
    <property type="entry name" value="Aldedh_AstD"/>
    <property type="match status" value="1"/>
</dbReference>
<evidence type="ECO:0000313" key="8">
    <source>
        <dbReference type="EMBL" id="MCW7554343.1"/>
    </source>
</evidence>
<dbReference type="EC" id="1.2.1.71" evidence="4"/>
<organism evidence="8 9">
    <name type="scientific">Endozoicomonas gorgoniicola</name>
    <dbReference type="NCBI Taxonomy" id="1234144"/>
    <lineage>
        <taxon>Bacteria</taxon>
        <taxon>Pseudomonadati</taxon>
        <taxon>Pseudomonadota</taxon>
        <taxon>Gammaproteobacteria</taxon>
        <taxon>Oceanospirillales</taxon>
        <taxon>Endozoicomonadaceae</taxon>
        <taxon>Endozoicomonas</taxon>
    </lineage>
</organism>
<dbReference type="Gene3D" id="3.40.605.10">
    <property type="entry name" value="Aldehyde Dehydrogenase, Chain A, domain 1"/>
    <property type="match status" value="1"/>
</dbReference>
<feature type="active site" evidence="4 5">
    <location>
        <position position="243"/>
    </location>
</feature>
<dbReference type="NCBIfam" id="TIGR03240">
    <property type="entry name" value="arg_catab_astD"/>
    <property type="match status" value="1"/>
</dbReference>
<feature type="region of interest" description="Disordered" evidence="6">
    <location>
        <begin position="1"/>
        <end position="22"/>
    </location>
</feature>
<feature type="binding site" evidence="4">
    <location>
        <begin position="220"/>
        <end position="225"/>
    </location>
    <ligand>
        <name>NAD(+)</name>
        <dbReference type="ChEBI" id="CHEBI:57540"/>
    </ligand>
</feature>
<dbReference type="Gene3D" id="3.40.309.10">
    <property type="entry name" value="Aldehyde Dehydrogenase, Chain A, domain 2"/>
    <property type="match status" value="1"/>
</dbReference>
<dbReference type="InterPro" id="IPR015590">
    <property type="entry name" value="Aldehyde_DH_dom"/>
</dbReference>
<dbReference type="RefSeq" id="WP_262564079.1">
    <property type="nucleotide sequence ID" value="NZ_JAPFCC010000001.1"/>
</dbReference>
<evidence type="ECO:0000313" key="9">
    <source>
        <dbReference type="Proteomes" id="UP001209854"/>
    </source>
</evidence>
<dbReference type="InterPro" id="IPR016161">
    <property type="entry name" value="Ald_DH/histidinol_DH"/>
</dbReference>
<evidence type="ECO:0000256" key="2">
    <source>
        <dbReference type="ARBA" id="ARBA00023002"/>
    </source>
</evidence>
<gene>
    <name evidence="4 8" type="primary">astD</name>
    <name evidence="8" type="ORF">NX722_17295</name>
</gene>
<evidence type="ECO:0000256" key="5">
    <source>
        <dbReference type="PROSITE-ProRule" id="PRU10007"/>
    </source>
</evidence>
<accession>A0ABT3MYA0</accession>
<dbReference type="PROSITE" id="PS00687">
    <property type="entry name" value="ALDEHYDE_DEHYDR_GLU"/>
    <property type="match status" value="1"/>
</dbReference>
<dbReference type="PANTHER" id="PTHR11699">
    <property type="entry name" value="ALDEHYDE DEHYDROGENASE-RELATED"/>
    <property type="match status" value="1"/>
</dbReference>
<evidence type="ECO:0000256" key="4">
    <source>
        <dbReference type="HAMAP-Rule" id="MF_01174"/>
    </source>
</evidence>
<comment type="caution">
    <text evidence="8">The sequence shown here is derived from an EMBL/GenBank/DDBJ whole genome shotgun (WGS) entry which is preliminary data.</text>
</comment>
<comment type="function">
    <text evidence="4">Catalyzes the NAD-dependent reduction of succinylglutamate semialdehyde into succinylglutamate.</text>
</comment>
<dbReference type="SUPFAM" id="SSF53720">
    <property type="entry name" value="ALDH-like"/>
    <property type="match status" value="1"/>
</dbReference>
<dbReference type="InterPro" id="IPR029510">
    <property type="entry name" value="Ald_DH_CS_GLU"/>
</dbReference>
<reference evidence="8 9" key="1">
    <citation type="submission" date="2022-10" db="EMBL/GenBank/DDBJ databases">
        <title>High-quality genome sequences of two octocoral-associated bacteria, Endozoicomonas euniceicola EF212 and Endozoicomonas gorgoniicola PS125.</title>
        <authorList>
            <person name="Chiou Y.-J."/>
            <person name="Chen Y.-H."/>
        </authorList>
    </citation>
    <scope>NUCLEOTIDE SEQUENCE [LARGE SCALE GENOMIC DNA]</scope>
    <source>
        <strain evidence="8 9">PS125</strain>
    </source>
</reference>
<keyword evidence="2 4" id="KW-0560">Oxidoreductase</keyword>
<dbReference type="NCBIfam" id="NF006992">
    <property type="entry name" value="PRK09457.1"/>
    <property type="match status" value="1"/>
</dbReference>
<name>A0ABT3MYA0_9GAMM</name>
<dbReference type="Proteomes" id="UP001209854">
    <property type="component" value="Unassembled WGS sequence"/>
</dbReference>
<keyword evidence="9" id="KW-1185">Reference proteome</keyword>
<proteinExistence type="inferred from homology"/>
<dbReference type="InterPro" id="IPR016163">
    <property type="entry name" value="Ald_DH_C"/>
</dbReference>
<dbReference type="EMBL" id="JAPFCC010000001">
    <property type="protein sequence ID" value="MCW7554343.1"/>
    <property type="molecule type" value="Genomic_DNA"/>
</dbReference>